<dbReference type="Gene3D" id="2.30.30.490">
    <property type="match status" value="1"/>
</dbReference>
<sequence length="129" mass="15200">MLTSSLQYTIKDTLSLPLSFQAYHHFRTSYVTRIEWIEADARNTDVKIDVRWYYRPEESIGGHRQFHGSKEVFLSYHFDVQSADTVKARCTVHSFKSYTKLNAIGNDDFFYRFEYNSFTGAFNPDRVAM</sequence>
<dbReference type="InterPro" id="IPR001025">
    <property type="entry name" value="BAH_dom"/>
</dbReference>
<name>A0A445FT90_GLYSO</name>
<dbReference type="SMART" id="SM00439">
    <property type="entry name" value="BAH"/>
    <property type="match status" value="1"/>
</dbReference>
<reference evidence="2 3" key="1">
    <citation type="submission" date="2018-09" db="EMBL/GenBank/DDBJ databases">
        <title>A high-quality reference genome of wild soybean provides a powerful tool to mine soybean genomes.</title>
        <authorList>
            <person name="Xie M."/>
            <person name="Chung C.Y.L."/>
            <person name="Li M.-W."/>
            <person name="Wong F.-L."/>
            <person name="Chan T.-F."/>
            <person name="Lam H.-M."/>
        </authorList>
    </citation>
    <scope>NUCLEOTIDE SEQUENCE [LARGE SCALE GENOMIC DNA]</scope>
    <source>
        <strain evidence="3">cv. W05</strain>
        <tissue evidence="2">Hypocotyl of etiolated seedlings</tissue>
    </source>
</reference>
<dbReference type="Proteomes" id="UP000289340">
    <property type="component" value="Chromosome 18"/>
</dbReference>
<feature type="domain" description="BAH" evidence="1">
    <location>
        <begin position="6"/>
        <end position="126"/>
    </location>
</feature>
<organism evidence="2 3">
    <name type="scientific">Glycine soja</name>
    <name type="common">Wild soybean</name>
    <dbReference type="NCBI Taxonomy" id="3848"/>
    <lineage>
        <taxon>Eukaryota</taxon>
        <taxon>Viridiplantae</taxon>
        <taxon>Streptophyta</taxon>
        <taxon>Embryophyta</taxon>
        <taxon>Tracheophyta</taxon>
        <taxon>Spermatophyta</taxon>
        <taxon>Magnoliopsida</taxon>
        <taxon>eudicotyledons</taxon>
        <taxon>Gunneridae</taxon>
        <taxon>Pentapetalae</taxon>
        <taxon>rosids</taxon>
        <taxon>fabids</taxon>
        <taxon>Fabales</taxon>
        <taxon>Fabaceae</taxon>
        <taxon>Papilionoideae</taxon>
        <taxon>50 kb inversion clade</taxon>
        <taxon>NPAAA clade</taxon>
        <taxon>indigoferoid/millettioid clade</taxon>
        <taxon>Phaseoleae</taxon>
        <taxon>Glycine</taxon>
        <taxon>Glycine subgen. Soja</taxon>
    </lineage>
</organism>
<evidence type="ECO:0000313" key="2">
    <source>
        <dbReference type="EMBL" id="RZB52086.1"/>
    </source>
</evidence>
<protein>
    <submittedName>
        <fullName evidence="2">Chromatin remodeling protein SHL</fullName>
    </submittedName>
</protein>
<dbReference type="InterPro" id="IPR043151">
    <property type="entry name" value="BAH_sf"/>
</dbReference>
<dbReference type="GO" id="GO:0003682">
    <property type="term" value="F:chromatin binding"/>
    <property type="evidence" value="ECO:0007669"/>
    <property type="project" value="InterPro"/>
</dbReference>
<gene>
    <name evidence="2" type="ORF">D0Y65_048491</name>
</gene>
<evidence type="ECO:0000313" key="3">
    <source>
        <dbReference type="Proteomes" id="UP000289340"/>
    </source>
</evidence>
<dbReference type="PROSITE" id="PS51038">
    <property type="entry name" value="BAH"/>
    <property type="match status" value="1"/>
</dbReference>
<keyword evidence="3" id="KW-1185">Reference proteome</keyword>
<accession>A0A445FT90</accession>
<dbReference type="Pfam" id="PF01426">
    <property type="entry name" value="BAH"/>
    <property type="match status" value="1"/>
</dbReference>
<evidence type="ECO:0000259" key="1">
    <source>
        <dbReference type="PROSITE" id="PS51038"/>
    </source>
</evidence>
<proteinExistence type="predicted"/>
<dbReference type="EMBL" id="QZWG01000018">
    <property type="protein sequence ID" value="RZB52086.1"/>
    <property type="molecule type" value="Genomic_DNA"/>
</dbReference>
<comment type="caution">
    <text evidence="2">The sequence shown here is derived from an EMBL/GenBank/DDBJ whole genome shotgun (WGS) entry which is preliminary data.</text>
</comment>
<dbReference type="PANTHER" id="PTHR46364">
    <property type="entry name" value="OS08G0421900 PROTEIN"/>
    <property type="match status" value="1"/>
</dbReference>
<dbReference type="AlphaFoldDB" id="A0A445FT90"/>